<dbReference type="EMBL" id="BAAAUT010000005">
    <property type="protein sequence ID" value="GAA3119940.1"/>
    <property type="molecule type" value="Genomic_DNA"/>
</dbReference>
<keyword evidence="3" id="KW-1185">Reference proteome</keyword>
<protein>
    <recommendedName>
        <fullName evidence="1">Integrase catalytic domain-containing protein</fullName>
    </recommendedName>
</protein>
<reference evidence="3" key="1">
    <citation type="journal article" date="2019" name="Int. J. Syst. Evol. Microbiol.">
        <title>The Global Catalogue of Microorganisms (GCM) 10K type strain sequencing project: providing services to taxonomists for standard genome sequencing and annotation.</title>
        <authorList>
            <consortium name="The Broad Institute Genomics Platform"/>
            <consortium name="The Broad Institute Genome Sequencing Center for Infectious Disease"/>
            <person name="Wu L."/>
            <person name="Ma J."/>
        </authorList>
    </citation>
    <scope>NUCLEOTIDE SEQUENCE [LARGE SCALE GENOMIC DNA]</scope>
    <source>
        <strain evidence="3">JCM 9373</strain>
    </source>
</reference>
<dbReference type="SUPFAM" id="SSF53098">
    <property type="entry name" value="Ribonuclease H-like"/>
    <property type="match status" value="1"/>
</dbReference>
<evidence type="ECO:0000313" key="2">
    <source>
        <dbReference type="EMBL" id="GAA3119940.1"/>
    </source>
</evidence>
<gene>
    <name evidence="2" type="ORF">GCM10010466_08480</name>
</gene>
<dbReference type="PANTHER" id="PTHR35004">
    <property type="entry name" value="TRANSPOSASE RV3428C-RELATED"/>
    <property type="match status" value="1"/>
</dbReference>
<dbReference type="PROSITE" id="PS50994">
    <property type="entry name" value="INTEGRASE"/>
    <property type="match status" value="1"/>
</dbReference>
<dbReference type="InterPro" id="IPR012337">
    <property type="entry name" value="RNaseH-like_sf"/>
</dbReference>
<feature type="domain" description="Integrase catalytic" evidence="1">
    <location>
        <begin position="137"/>
        <end position="314"/>
    </location>
</feature>
<dbReference type="SUPFAM" id="SSF46689">
    <property type="entry name" value="Homeodomain-like"/>
    <property type="match status" value="1"/>
</dbReference>
<accession>A0ABP6MP20</accession>
<dbReference type="NCBIfam" id="NF033546">
    <property type="entry name" value="transpos_IS21"/>
    <property type="match status" value="1"/>
</dbReference>
<proteinExistence type="predicted"/>
<organism evidence="2 3">
    <name type="scientific">Planomonospora alba</name>
    <dbReference type="NCBI Taxonomy" id="161354"/>
    <lineage>
        <taxon>Bacteria</taxon>
        <taxon>Bacillati</taxon>
        <taxon>Actinomycetota</taxon>
        <taxon>Actinomycetes</taxon>
        <taxon>Streptosporangiales</taxon>
        <taxon>Streptosporangiaceae</taxon>
        <taxon>Planomonospora</taxon>
    </lineage>
</organism>
<evidence type="ECO:0000313" key="3">
    <source>
        <dbReference type="Proteomes" id="UP001500320"/>
    </source>
</evidence>
<dbReference type="InterPro" id="IPR054353">
    <property type="entry name" value="IstA-like_C"/>
</dbReference>
<dbReference type="Pfam" id="PF22483">
    <property type="entry name" value="Mu-transpos_C_2"/>
    <property type="match status" value="1"/>
</dbReference>
<name>A0ABP6MP20_9ACTN</name>
<dbReference type="Proteomes" id="UP001500320">
    <property type="component" value="Unassembled WGS sequence"/>
</dbReference>
<dbReference type="InterPro" id="IPR009057">
    <property type="entry name" value="Homeodomain-like_sf"/>
</dbReference>
<dbReference type="InterPro" id="IPR001584">
    <property type="entry name" value="Integrase_cat-core"/>
</dbReference>
<sequence>MVDITEIYLHWYAGRSKSAVATSLGVDRKTVRKYLAAAEAAGITPGGPPMSQADWAALVKRWFPELADSALRQITWPQIDKHRDYIKGLLGTVTVTTIHQRLRDEHGLKVSISSFRRWVHATLPEEAQRSQVTVLRQEIEPGAEAQIDYGFLGQWTNPRTGTRHRIWAFVMVLPCSRHMFVRPVLHLDQHAWTEAHVEAFGFFGGAPRRLVPDNLRTGVDKPDLYDPKINKAYAELATHYGALVDPARAGRPKDKPQVERPMPYIRDSFWRGRQFVSIEHMQTEAIGWCMQVAGRRQCRPLGGAAPATVFEAVEAGALLPLPARPFTLARWSAATVGPDIHVKVGRTLYSVPWKLIGRRVDVRSTATMVQIFCDGALVKTHAALEQGKRTDVGDYPPEKIAFQMRTPVWCRARAEEVGRSCRAVIDHLLEVNALYRLRAAQGVVGLGAKYGPGRLEAACAKAMTVGDPSYRTIKGILVAGTESEPEPETGGDGGAGGFLHGPQQLFAAVQFPGTAEGLRQGQCHDEAEGASR</sequence>
<comment type="caution">
    <text evidence="2">The sequence shown here is derived from an EMBL/GenBank/DDBJ whole genome shotgun (WGS) entry which is preliminary data.</text>
</comment>
<dbReference type="Pfam" id="PF00665">
    <property type="entry name" value="rve"/>
    <property type="match status" value="1"/>
</dbReference>
<dbReference type="PANTHER" id="PTHR35004:SF8">
    <property type="entry name" value="TRANSPOSASE RV3428C-RELATED"/>
    <property type="match status" value="1"/>
</dbReference>
<evidence type="ECO:0000259" key="1">
    <source>
        <dbReference type="PROSITE" id="PS50994"/>
    </source>
</evidence>